<name>A0A0J9WIJ6_FUSO4</name>
<dbReference type="RefSeq" id="XP_018236692.1">
    <property type="nucleotide sequence ID" value="XM_018398520.1"/>
</dbReference>
<dbReference type="AlphaFoldDB" id="A0A0J9WIJ6"/>
<evidence type="ECO:0000313" key="3">
    <source>
        <dbReference type="Proteomes" id="UP000009097"/>
    </source>
</evidence>
<feature type="region of interest" description="Disordered" evidence="1">
    <location>
        <begin position="22"/>
        <end position="42"/>
    </location>
</feature>
<dbReference type="KEGG" id="fox:FOXG_18440"/>
<evidence type="ECO:0000256" key="1">
    <source>
        <dbReference type="SAM" id="MobiDB-lite"/>
    </source>
</evidence>
<dbReference type="VEuPathDB" id="FungiDB:FOXG_18440"/>
<sequence>MSNNEKQQIAEEFSAARRVLRPASQVAMDSAPQSTSMYPGSL</sequence>
<protein>
    <submittedName>
        <fullName evidence="2">Uncharacterized protein</fullName>
    </submittedName>
</protein>
<reference evidence="2" key="2">
    <citation type="journal article" date="2010" name="Nature">
        <title>Comparative genomics reveals mobile pathogenicity chromosomes in Fusarium.</title>
        <authorList>
            <person name="Ma L.J."/>
            <person name="van der Does H.C."/>
            <person name="Borkovich K.A."/>
            <person name="Coleman J.J."/>
            <person name="Daboussi M.J."/>
            <person name="Di Pietro A."/>
            <person name="Dufresne M."/>
            <person name="Freitag M."/>
            <person name="Grabherr M."/>
            <person name="Henrissat B."/>
            <person name="Houterman P.M."/>
            <person name="Kang S."/>
            <person name="Shim W.B."/>
            <person name="Woloshuk C."/>
            <person name="Xie X."/>
            <person name="Xu J.R."/>
            <person name="Antoniw J."/>
            <person name="Baker S.E."/>
            <person name="Bluhm B.H."/>
            <person name="Breakspear A."/>
            <person name="Brown D.W."/>
            <person name="Butchko R.A."/>
            <person name="Chapman S."/>
            <person name="Coulson R."/>
            <person name="Coutinho P.M."/>
            <person name="Danchin E.G."/>
            <person name="Diener A."/>
            <person name="Gale L.R."/>
            <person name="Gardiner D.M."/>
            <person name="Goff S."/>
            <person name="Hammond-Kosack K.E."/>
            <person name="Hilburn K."/>
            <person name="Hua-Van A."/>
            <person name="Jonkers W."/>
            <person name="Kazan K."/>
            <person name="Kodira C.D."/>
            <person name="Koehrsen M."/>
            <person name="Kumar L."/>
            <person name="Lee Y.H."/>
            <person name="Li L."/>
            <person name="Manners J.M."/>
            <person name="Miranda-Saavedra D."/>
            <person name="Mukherjee M."/>
            <person name="Park G."/>
            <person name="Park J."/>
            <person name="Park S.Y."/>
            <person name="Proctor R.H."/>
            <person name="Regev A."/>
            <person name="Ruiz-Roldan M.C."/>
            <person name="Sain D."/>
            <person name="Sakthikumar S."/>
            <person name="Sykes S."/>
            <person name="Schwartz D.C."/>
            <person name="Turgeon B.G."/>
            <person name="Wapinski I."/>
            <person name="Yoder O."/>
            <person name="Young S."/>
            <person name="Zeng Q."/>
            <person name="Zhou S."/>
            <person name="Galagan J."/>
            <person name="Cuomo C.A."/>
            <person name="Kistler H.C."/>
            <person name="Rep M."/>
        </authorList>
    </citation>
    <scope>NUCLEOTIDE SEQUENCE [LARGE SCALE GENOMIC DNA]</scope>
    <source>
        <strain evidence="2">4287</strain>
    </source>
</reference>
<dbReference type="EMBL" id="DS231698">
    <property type="protein sequence ID" value="KNA98646.1"/>
    <property type="molecule type" value="Genomic_DNA"/>
</dbReference>
<accession>A0A0J9WIJ6</accession>
<dbReference type="GeneID" id="28959146"/>
<dbReference type="Proteomes" id="UP000009097">
    <property type="component" value="Unassembled WGS sequence"/>
</dbReference>
<proteinExistence type="predicted"/>
<feature type="compositionally biased region" description="Polar residues" evidence="1">
    <location>
        <begin position="31"/>
        <end position="42"/>
    </location>
</feature>
<reference evidence="2" key="1">
    <citation type="submission" date="2007-04" db="EMBL/GenBank/DDBJ databases">
        <authorList>
            <consortium name="The Broad Institute Genome Sequencing Platform"/>
            <person name="Birren B."/>
            <person name="Lander E."/>
            <person name="Galagan J."/>
            <person name="Nusbaum C."/>
            <person name="Devon K."/>
            <person name="Ma L.-J."/>
            <person name="Jaffe D."/>
            <person name="Butler J."/>
            <person name="Alvarez P."/>
            <person name="Gnerre S."/>
            <person name="Grabherr M."/>
            <person name="Kleber M."/>
            <person name="Mauceli E."/>
            <person name="Brockman W."/>
            <person name="MacCallum I.A."/>
            <person name="Young S."/>
            <person name="LaButti K."/>
            <person name="DeCaprio D."/>
            <person name="Crawford M."/>
            <person name="Koehrsen M."/>
            <person name="Engels R."/>
            <person name="Montgomery P."/>
            <person name="Pearson M."/>
            <person name="Howarth C."/>
            <person name="Larson L."/>
            <person name="White J."/>
            <person name="O'Leary S."/>
            <person name="Kodira C."/>
            <person name="Zeng Q."/>
            <person name="Yandava C."/>
            <person name="Alvarado L."/>
            <person name="Kistler C."/>
            <person name="Shim W.-B."/>
            <person name="Kang S."/>
            <person name="Woloshuk C."/>
        </authorList>
    </citation>
    <scope>NUCLEOTIDE SEQUENCE</scope>
    <source>
        <strain evidence="2">4287</strain>
    </source>
</reference>
<gene>
    <name evidence="2" type="ORF">FOXG_18440</name>
</gene>
<evidence type="ECO:0000313" key="2">
    <source>
        <dbReference type="EMBL" id="KNA98646.1"/>
    </source>
</evidence>
<organism evidence="2 3">
    <name type="scientific">Fusarium oxysporum f. sp. lycopersici (strain 4287 / CBS 123668 / FGSC 9935 / NRRL 34936)</name>
    <name type="common">Fusarium vascular wilt of tomato</name>
    <dbReference type="NCBI Taxonomy" id="426428"/>
    <lineage>
        <taxon>Eukaryota</taxon>
        <taxon>Fungi</taxon>
        <taxon>Dikarya</taxon>
        <taxon>Ascomycota</taxon>
        <taxon>Pezizomycotina</taxon>
        <taxon>Sordariomycetes</taxon>
        <taxon>Hypocreomycetidae</taxon>
        <taxon>Hypocreales</taxon>
        <taxon>Nectriaceae</taxon>
        <taxon>Fusarium</taxon>
        <taxon>Fusarium oxysporum species complex</taxon>
    </lineage>
</organism>